<evidence type="ECO:0000256" key="4">
    <source>
        <dbReference type="ARBA" id="ARBA00022840"/>
    </source>
</evidence>
<keyword evidence="2 7" id="KW-1003">Cell membrane</keyword>
<comment type="function">
    <text evidence="7">Part of the ABC transporter complex PotABCD involved in spermidine/putrescine import. Responsible for energy coupling to the transport system.</text>
</comment>
<dbReference type="GO" id="GO:0043190">
    <property type="term" value="C:ATP-binding cassette (ABC) transporter complex"/>
    <property type="evidence" value="ECO:0007669"/>
    <property type="project" value="InterPro"/>
</dbReference>
<dbReference type="NCBIfam" id="TIGR01187">
    <property type="entry name" value="potA"/>
    <property type="match status" value="1"/>
</dbReference>
<feature type="compositionally biased region" description="Acidic residues" evidence="8">
    <location>
        <begin position="346"/>
        <end position="355"/>
    </location>
</feature>
<protein>
    <recommendedName>
        <fullName evidence="7">Spermidine/putrescine import ATP-binding protein PotA</fullName>
        <ecNumber evidence="7">7.6.2.11</ecNumber>
    </recommendedName>
</protein>
<evidence type="ECO:0000256" key="2">
    <source>
        <dbReference type="ARBA" id="ARBA00022475"/>
    </source>
</evidence>
<accession>A0A833LY66</accession>
<name>A0A833LY66_9LEPT</name>
<dbReference type="AlphaFoldDB" id="A0A833LY66"/>
<dbReference type="SUPFAM" id="SSF50331">
    <property type="entry name" value="MOP-like"/>
    <property type="match status" value="1"/>
</dbReference>
<dbReference type="InterPro" id="IPR003593">
    <property type="entry name" value="AAA+_ATPase"/>
</dbReference>
<dbReference type="PANTHER" id="PTHR42781:SF4">
    <property type="entry name" value="SPERMIDINE_PUTRESCINE IMPORT ATP-BINDING PROTEIN POTA"/>
    <property type="match status" value="1"/>
</dbReference>
<evidence type="ECO:0000313" key="10">
    <source>
        <dbReference type="EMBL" id="KAB2933956.1"/>
    </source>
</evidence>
<keyword evidence="4 7" id="KW-0067">ATP-binding</keyword>
<dbReference type="SMART" id="SM00382">
    <property type="entry name" value="AAA"/>
    <property type="match status" value="1"/>
</dbReference>
<evidence type="ECO:0000259" key="9">
    <source>
        <dbReference type="PROSITE" id="PS50893"/>
    </source>
</evidence>
<organism evidence="10 11">
    <name type="scientific">Leptonema illini</name>
    <dbReference type="NCBI Taxonomy" id="183"/>
    <lineage>
        <taxon>Bacteria</taxon>
        <taxon>Pseudomonadati</taxon>
        <taxon>Spirochaetota</taxon>
        <taxon>Spirochaetia</taxon>
        <taxon>Leptospirales</taxon>
        <taxon>Leptospiraceae</taxon>
        <taxon>Leptonema</taxon>
    </lineage>
</organism>
<feature type="domain" description="ABC transporter" evidence="9">
    <location>
        <begin position="6"/>
        <end position="236"/>
    </location>
</feature>
<keyword evidence="1 7" id="KW-0813">Transport</keyword>
<dbReference type="GO" id="GO:0005524">
    <property type="term" value="F:ATP binding"/>
    <property type="evidence" value="ECO:0007669"/>
    <property type="project" value="UniProtKB-KW"/>
</dbReference>
<evidence type="ECO:0000256" key="8">
    <source>
        <dbReference type="SAM" id="MobiDB-lite"/>
    </source>
</evidence>
<sequence length="419" mass="47071">MKGSSVRISGVEKSFDGEKILDGINLEIQPGEFFSILGPSGCGKTTLLRLIAGFVEPDKGEILLGNQRINGMPPNRRNVNTIFQSYALFPHLTVFENVAFPLRVKKLPKEQIEEEVMRHLAMVKLERQRDRRPHQISGGQKQRVAIARALVNHPEVLLLDEPLSALDAKLRHHMLMELDAIHDQVGITFIFITHDQQEALSVSDRIAVMDEGRILQIGTPAEIYESPATAFVADFIGETNLIEGTVKEVKTQGSVPTGVMQSDLFGSIVFQMDKPCLPGDRVTITLRPEKVRISRSRPELVNPNHNVLEGTVEDLIYSGFQTRFFVAVSAASGGRPDSEVRRSDETESAEEEETAGDGMHDEELLEEGMSLIQTQNRIRVYRQHVEYVESNELIKWKEKVFLFWNCEDAYLVEVEHAGS</sequence>
<evidence type="ECO:0000256" key="3">
    <source>
        <dbReference type="ARBA" id="ARBA00022741"/>
    </source>
</evidence>
<dbReference type="InterPro" id="IPR017879">
    <property type="entry name" value="PotA_ATP-bd"/>
</dbReference>
<proteinExistence type="inferred from homology"/>
<dbReference type="Proteomes" id="UP000460298">
    <property type="component" value="Unassembled WGS sequence"/>
</dbReference>
<dbReference type="SUPFAM" id="SSF52540">
    <property type="entry name" value="P-loop containing nucleoside triphosphate hydrolases"/>
    <property type="match status" value="1"/>
</dbReference>
<evidence type="ECO:0000256" key="6">
    <source>
        <dbReference type="ARBA" id="ARBA00023136"/>
    </source>
</evidence>
<evidence type="ECO:0000256" key="5">
    <source>
        <dbReference type="ARBA" id="ARBA00022967"/>
    </source>
</evidence>
<dbReference type="EMBL" id="WBUI01000004">
    <property type="protein sequence ID" value="KAB2933956.1"/>
    <property type="molecule type" value="Genomic_DNA"/>
</dbReference>
<dbReference type="Pfam" id="PF08402">
    <property type="entry name" value="TOBE_2"/>
    <property type="match status" value="1"/>
</dbReference>
<evidence type="ECO:0000313" key="11">
    <source>
        <dbReference type="Proteomes" id="UP000460298"/>
    </source>
</evidence>
<dbReference type="InterPro" id="IPR003439">
    <property type="entry name" value="ABC_transporter-like_ATP-bd"/>
</dbReference>
<comment type="subunit">
    <text evidence="7">The complex is composed of two ATP-binding proteins (PotA), two transmembrane proteins (PotB and PotC) and a solute-binding protein (PotD).</text>
</comment>
<gene>
    <name evidence="7" type="primary">potA</name>
    <name evidence="10" type="ORF">F9K24_05680</name>
</gene>
<dbReference type="EC" id="7.6.2.11" evidence="7"/>
<dbReference type="Gene3D" id="3.40.50.300">
    <property type="entry name" value="P-loop containing nucleotide triphosphate hydrolases"/>
    <property type="match status" value="1"/>
</dbReference>
<dbReference type="InterPro" id="IPR027417">
    <property type="entry name" value="P-loop_NTPase"/>
</dbReference>
<dbReference type="Gene3D" id="2.40.50.100">
    <property type="match status" value="1"/>
</dbReference>
<dbReference type="GO" id="GO:0015594">
    <property type="term" value="F:ABC-type putrescine transporter activity"/>
    <property type="evidence" value="ECO:0007669"/>
    <property type="project" value="InterPro"/>
</dbReference>
<reference evidence="10 11" key="1">
    <citation type="submission" date="2019-10" db="EMBL/GenBank/DDBJ databases">
        <title>Extracellular Electron Transfer in a Candidatus Methanoperedens spp. Enrichment Culture.</title>
        <authorList>
            <person name="Berger S."/>
            <person name="Rangel Shaw D."/>
            <person name="Berben T."/>
            <person name="In 'T Zandt M."/>
            <person name="Frank J."/>
            <person name="Reimann J."/>
            <person name="Jetten M.S.M."/>
            <person name="Welte C.U."/>
        </authorList>
    </citation>
    <scope>NUCLEOTIDE SEQUENCE [LARGE SCALE GENOMIC DNA]</scope>
    <source>
        <strain evidence="10">SB12</strain>
    </source>
</reference>
<comment type="catalytic activity">
    <reaction evidence="7">
        <text>ATP + H2O + polyamine-[polyamine-binding protein]Side 1 = ADP + phosphate + polyamineSide 2 + [polyamine-binding protein]Side 1.</text>
        <dbReference type="EC" id="7.6.2.11"/>
    </reaction>
</comment>
<dbReference type="InterPro" id="IPR050093">
    <property type="entry name" value="ABC_SmlMolc_Importer"/>
</dbReference>
<keyword evidence="3 7" id="KW-0547">Nucleotide-binding</keyword>
<dbReference type="CDD" id="cd03300">
    <property type="entry name" value="ABC_PotA_N"/>
    <property type="match status" value="1"/>
</dbReference>
<keyword evidence="5 7" id="KW-1278">Translocase</keyword>
<dbReference type="PANTHER" id="PTHR42781">
    <property type="entry name" value="SPERMIDINE/PUTRESCINE IMPORT ATP-BINDING PROTEIN POTA"/>
    <property type="match status" value="1"/>
</dbReference>
<dbReference type="InterPro" id="IPR008995">
    <property type="entry name" value="Mo/tungstate-bd_C_term_dom"/>
</dbReference>
<dbReference type="GO" id="GO:0016887">
    <property type="term" value="F:ATP hydrolysis activity"/>
    <property type="evidence" value="ECO:0007669"/>
    <property type="project" value="InterPro"/>
</dbReference>
<feature type="region of interest" description="Disordered" evidence="8">
    <location>
        <begin position="333"/>
        <end position="362"/>
    </location>
</feature>
<dbReference type="PROSITE" id="PS50893">
    <property type="entry name" value="ABC_TRANSPORTER_2"/>
    <property type="match status" value="1"/>
</dbReference>
<dbReference type="InterPro" id="IPR013611">
    <property type="entry name" value="Transp-assoc_OB_typ2"/>
</dbReference>
<dbReference type="Pfam" id="PF00005">
    <property type="entry name" value="ABC_tran"/>
    <property type="match status" value="1"/>
</dbReference>
<comment type="similarity">
    <text evidence="7">Belongs to the ABC transporter superfamily. Spermidine/putrescine importer (TC 3.A.1.11.1) family.</text>
</comment>
<comment type="caution">
    <text evidence="10">The sequence shown here is derived from an EMBL/GenBank/DDBJ whole genome shotgun (WGS) entry which is preliminary data.</text>
</comment>
<evidence type="ECO:0000256" key="7">
    <source>
        <dbReference type="RuleBase" id="RU364083"/>
    </source>
</evidence>
<feature type="compositionally biased region" description="Basic and acidic residues" evidence="8">
    <location>
        <begin position="336"/>
        <end position="345"/>
    </location>
</feature>
<dbReference type="FunFam" id="3.40.50.300:FF:000133">
    <property type="entry name" value="Spermidine/putrescine import ATP-binding protein PotA"/>
    <property type="match status" value="1"/>
</dbReference>
<dbReference type="InterPro" id="IPR005893">
    <property type="entry name" value="PotA-like"/>
</dbReference>
<keyword evidence="6 7" id="KW-0472">Membrane</keyword>
<evidence type="ECO:0000256" key="1">
    <source>
        <dbReference type="ARBA" id="ARBA00022448"/>
    </source>
</evidence>
<dbReference type="PROSITE" id="PS00211">
    <property type="entry name" value="ABC_TRANSPORTER_1"/>
    <property type="match status" value="1"/>
</dbReference>
<dbReference type="InterPro" id="IPR017871">
    <property type="entry name" value="ABC_transporter-like_CS"/>
</dbReference>